<feature type="transmembrane region" description="Helical" evidence="9">
    <location>
        <begin position="32"/>
        <end position="52"/>
    </location>
</feature>
<feature type="transmembrane region" description="Helical" evidence="9">
    <location>
        <begin position="92"/>
        <end position="113"/>
    </location>
</feature>
<dbReference type="GO" id="GO:0016757">
    <property type="term" value="F:glycosyltransferase activity"/>
    <property type="evidence" value="ECO:0007669"/>
    <property type="project" value="UniProtKB-KW"/>
</dbReference>
<keyword evidence="6 9" id="KW-1133">Transmembrane helix</keyword>
<evidence type="ECO:0000256" key="9">
    <source>
        <dbReference type="SAM" id="Phobius"/>
    </source>
</evidence>
<keyword evidence="3 11" id="KW-0328">Glycosyltransferase</keyword>
<feature type="transmembrane region" description="Helical" evidence="9">
    <location>
        <begin position="341"/>
        <end position="358"/>
    </location>
</feature>
<feature type="transmembrane region" description="Helical" evidence="9">
    <location>
        <begin position="259"/>
        <end position="278"/>
    </location>
</feature>
<reference evidence="11 12" key="1">
    <citation type="submission" date="2024-10" db="EMBL/GenBank/DDBJ databases">
        <title>The Natural Products Discovery Center: Release of the First 8490 Sequenced Strains for Exploring Actinobacteria Biosynthetic Diversity.</title>
        <authorList>
            <person name="Kalkreuter E."/>
            <person name="Kautsar S.A."/>
            <person name="Yang D."/>
            <person name="Bader C.D."/>
            <person name="Teijaro C.N."/>
            <person name="Fluegel L."/>
            <person name="Davis C.M."/>
            <person name="Simpson J.R."/>
            <person name="Lauterbach L."/>
            <person name="Steele A.D."/>
            <person name="Gui C."/>
            <person name="Meng S."/>
            <person name="Li G."/>
            <person name="Viehrig K."/>
            <person name="Ye F."/>
            <person name="Su P."/>
            <person name="Kiefer A.F."/>
            <person name="Nichols A."/>
            <person name="Cepeda A.J."/>
            <person name="Yan W."/>
            <person name="Fan B."/>
            <person name="Jiang Y."/>
            <person name="Adhikari A."/>
            <person name="Zheng C.-J."/>
            <person name="Schuster L."/>
            <person name="Cowan T.M."/>
            <person name="Smanski M.J."/>
            <person name="Chevrette M.G."/>
            <person name="De Carvalho L.P.S."/>
            <person name="Shen B."/>
        </authorList>
    </citation>
    <scope>NUCLEOTIDE SEQUENCE [LARGE SCALE GENOMIC DNA]</scope>
    <source>
        <strain evidence="11 12">NPDC002593</strain>
    </source>
</reference>
<dbReference type="Proteomes" id="UP001601992">
    <property type="component" value="Unassembled WGS sequence"/>
</dbReference>
<keyword evidence="7 9" id="KW-0472">Membrane</keyword>
<feature type="transmembrane region" description="Helical" evidence="9">
    <location>
        <begin position="125"/>
        <end position="148"/>
    </location>
</feature>
<evidence type="ECO:0000313" key="11">
    <source>
        <dbReference type="EMBL" id="MFF3569105.1"/>
    </source>
</evidence>
<keyword evidence="4 11" id="KW-0808">Transferase</keyword>
<dbReference type="EC" id="2.4.-.-" evidence="11"/>
<evidence type="ECO:0000256" key="4">
    <source>
        <dbReference type="ARBA" id="ARBA00022679"/>
    </source>
</evidence>
<organism evidence="11 12">
    <name type="scientific">Nocardia jiangxiensis</name>
    <dbReference type="NCBI Taxonomy" id="282685"/>
    <lineage>
        <taxon>Bacteria</taxon>
        <taxon>Bacillati</taxon>
        <taxon>Actinomycetota</taxon>
        <taxon>Actinomycetes</taxon>
        <taxon>Mycobacteriales</taxon>
        <taxon>Nocardiaceae</taxon>
        <taxon>Nocardia</taxon>
    </lineage>
</organism>
<evidence type="ECO:0000256" key="2">
    <source>
        <dbReference type="ARBA" id="ARBA00022475"/>
    </source>
</evidence>
<accession>A0ABW6S0Y8</accession>
<evidence type="ECO:0000259" key="10">
    <source>
        <dbReference type="Pfam" id="PF13231"/>
    </source>
</evidence>
<evidence type="ECO:0000256" key="1">
    <source>
        <dbReference type="ARBA" id="ARBA00004651"/>
    </source>
</evidence>
<feature type="region of interest" description="Disordered" evidence="8">
    <location>
        <begin position="1"/>
        <end position="25"/>
    </location>
</feature>
<feature type="transmembrane region" description="Helical" evidence="9">
    <location>
        <begin position="290"/>
        <end position="306"/>
    </location>
</feature>
<gene>
    <name evidence="11" type="ORF">ACFYXQ_15135</name>
</gene>
<evidence type="ECO:0000256" key="6">
    <source>
        <dbReference type="ARBA" id="ARBA00022989"/>
    </source>
</evidence>
<feature type="transmembrane region" description="Helical" evidence="9">
    <location>
        <begin position="214"/>
        <end position="230"/>
    </location>
</feature>
<sequence length="505" mass="53941">MTEGDRADIAENPVPPGRSEDRGRPPIARRPVFVIAAVAAIVHLLVATRFGWHRDEFYYVLCGRHPDWGYVDQPPLAPLLARLAAELPGGVLPLRLLAIAAQIGCVLLASVLAAEFGGRRRAQTLAAAAVAACPVFVAASMLFGTTVLDQLSWVAVLVLTARALRSGTTRAWLTAGLVAGIGLQTKDTLAVLLIGIVVGLLAFRRDTLRGRGPWLAGVLAILIAVPNIIWDARHQWANLHMAQALADQQGGPLGALTQIPTLVLLLAGPPLIALWYSGVRHLISHDGREHRWLLAASVVVLLLFTVSGGKVYYAAPVLAGLFAAGAVRVEGLAPKRWRWPLAVAVSALLAIVIGLPVLPPRAETALRPVDPQAMETYGWPGFVDQIARAAAPLPAEVPIFASNYGEAGAVSILGPAAGLHRTVLSGHNNYLLWGPPPGTPDTVLCVGQWNTTYLHRFWSQVIEIAPLTLPDGLTDQETAQHAAIYLCTQPLGTWAQLWPGLRHLD</sequence>
<feature type="domain" description="Glycosyltransferase RgtA/B/C/D-like" evidence="10">
    <location>
        <begin position="72"/>
        <end position="230"/>
    </location>
</feature>
<evidence type="ECO:0000256" key="3">
    <source>
        <dbReference type="ARBA" id="ARBA00022676"/>
    </source>
</evidence>
<dbReference type="PANTHER" id="PTHR33908">
    <property type="entry name" value="MANNOSYLTRANSFERASE YKCB-RELATED"/>
    <property type="match status" value="1"/>
</dbReference>
<evidence type="ECO:0000256" key="7">
    <source>
        <dbReference type="ARBA" id="ARBA00023136"/>
    </source>
</evidence>
<dbReference type="Pfam" id="PF13231">
    <property type="entry name" value="PMT_2"/>
    <property type="match status" value="1"/>
</dbReference>
<comment type="subcellular location">
    <subcellularLocation>
        <location evidence="1">Cell membrane</location>
        <topology evidence="1">Multi-pass membrane protein</topology>
    </subcellularLocation>
</comment>
<name>A0ABW6S0Y8_9NOCA</name>
<protein>
    <submittedName>
        <fullName evidence="11">Glycosyltransferase family 39 protein</fullName>
        <ecNumber evidence="11">2.4.-.-</ecNumber>
    </submittedName>
</protein>
<feature type="transmembrane region" description="Helical" evidence="9">
    <location>
        <begin position="172"/>
        <end position="202"/>
    </location>
</feature>
<dbReference type="InterPro" id="IPR038731">
    <property type="entry name" value="RgtA/B/C-like"/>
</dbReference>
<dbReference type="InterPro" id="IPR050297">
    <property type="entry name" value="LipidA_mod_glycosyltrf_83"/>
</dbReference>
<comment type="caution">
    <text evidence="11">The sequence shown here is derived from an EMBL/GenBank/DDBJ whole genome shotgun (WGS) entry which is preliminary data.</text>
</comment>
<keyword evidence="5 9" id="KW-0812">Transmembrane</keyword>
<dbReference type="PANTHER" id="PTHR33908:SF11">
    <property type="entry name" value="MEMBRANE PROTEIN"/>
    <property type="match status" value="1"/>
</dbReference>
<proteinExistence type="predicted"/>
<feature type="transmembrane region" description="Helical" evidence="9">
    <location>
        <begin position="312"/>
        <end position="329"/>
    </location>
</feature>
<evidence type="ECO:0000256" key="8">
    <source>
        <dbReference type="SAM" id="MobiDB-lite"/>
    </source>
</evidence>
<dbReference type="RefSeq" id="WP_387403854.1">
    <property type="nucleotide sequence ID" value="NZ_JBIAQY010000004.1"/>
</dbReference>
<evidence type="ECO:0000256" key="5">
    <source>
        <dbReference type="ARBA" id="ARBA00022692"/>
    </source>
</evidence>
<keyword evidence="2" id="KW-1003">Cell membrane</keyword>
<keyword evidence="12" id="KW-1185">Reference proteome</keyword>
<dbReference type="EMBL" id="JBIAQY010000004">
    <property type="protein sequence ID" value="MFF3569105.1"/>
    <property type="molecule type" value="Genomic_DNA"/>
</dbReference>
<evidence type="ECO:0000313" key="12">
    <source>
        <dbReference type="Proteomes" id="UP001601992"/>
    </source>
</evidence>